<evidence type="ECO:0000313" key="4">
    <source>
        <dbReference type="Proteomes" id="UP000807353"/>
    </source>
</evidence>
<organism evidence="3 4">
    <name type="scientific">Collybia nuda</name>
    <dbReference type="NCBI Taxonomy" id="64659"/>
    <lineage>
        <taxon>Eukaryota</taxon>
        <taxon>Fungi</taxon>
        <taxon>Dikarya</taxon>
        <taxon>Basidiomycota</taxon>
        <taxon>Agaricomycotina</taxon>
        <taxon>Agaricomycetes</taxon>
        <taxon>Agaricomycetidae</taxon>
        <taxon>Agaricales</taxon>
        <taxon>Tricholomatineae</taxon>
        <taxon>Clitocybaceae</taxon>
        <taxon>Collybia</taxon>
    </lineage>
</organism>
<accession>A0A9P6CB80</accession>
<dbReference type="EMBL" id="MU150322">
    <property type="protein sequence ID" value="KAF9459172.1"/>
    <property type="molecule type" value="Genomic_DNA"/>
</dbReference>
<reference evidence="3" key="1">
    <citation type="submission" date="2020-11" db="EMBL/GenBank/DDBJ databases">
        <authorList>
            <consortium name="DOE Joint Genome Institute"/>
            <person name="Ahrendt S."/>
            <person name="Riley R."/>
            <person name="Andreopoulos W."/>
            <person name="Labutti K."/>
            <person name="Pangilinan J."/>
            <person name="Ruiz-Duenas F.J."/>
            <person name="Barrasa J.M."/>
            <person name="Sanchez-Garcia M."/>
            <person name="Camarero S."/>
            <person name="Miyauchi S."/>
            <person name="Serrano A."/>
            <person name="Linde D."/>
            <person name="Babiker R."/>
            <person name="Drula E."/>
            <person name="Ayuso-Fernandez I."/>
            <person name="Pacheco R."/>
            <person name="Padilla G."/>
            <person name="Ferreira P."/>
            <person name="Barriuso J."/>
            <person name="Kellner H."/>
            <person name="Castanera R."/>
            <person name="Alfaro M."/>
            <person name="Ramirez L."/>
            <person name="Pisabarro A.G."/>
            <person name="Kuo A."/>
            <person name="Tritt A."/>
            <person name="Lipzen A."/>
            <person name="He G."/>
            <person name="Yan M."/>
            <person name="Ng V."/>
            <person name="Cullen D."/>
            <person name="Martin F."/>
            <person name="Rosso M.-N."/>
            <person name="Henrissat B."/>
            <person name="Hibbett D."/>
            <person name="Martinez A.T."/>
            <person name="Grigoriev I.V."/>
        </authorList>
    </citation>
    <scope>NUCLEOTIDE SEQUENCE</scope>
    <source>
        <strain evidence="3">CBS 247.69</strain>
    </source>
</reference>
<keyword evidence="2" id="KW-0472">Membrane</keyword>
<feature type="compositionally biased region" description="Low complexity" evidence="1">
    <location>
        <begin position="59"/>
        <end position="75"/>
    </location>
</feature>
<proteinExistence type="predicted"/>
<gene>
    <name evidence="3" type="ORF">BDZ94DRAFT_1199971</name>
</gene>
<evidence type="ECO:0000313" key="3">
    <source>
        <dbReference type="EMBL" id="KAF9459172.1"/>
    </source>
</evidence>
<feature type="region of interest" description="Disordered" evidence="1">
    <location>
        <begin position="315"/>
        <end position="339"/>
    </location>
</feature>
<dbReference type="Proteomes" id="UP000807353">
    <property type="component" value="Unassembled WGS sequence"/>
</dbReference>
<keyword evidence="2" id="KW-1133">Transmembrane helix</keyword>
<evidence type="ECO:0000256" key="2">
    <source>
        <dbReference type="SAM" id="Phobius"/>
    </source>
</evidence>
<dbReference type="AlphaFoldDB" id="A0A9P6CB80"/>
<name>A0A9P6CB80_9AGAR</name>
<sequence>MAILRLTSRQRLVPGTVVCAVLLVYFLWFNAYTAVADAERHLVARPPSSSPLQTPPAPASTSTSTPPSSSSSSTQSPILLVSAFYPLAKSKHTYDEYRAWLAQFLGHIDTDIYFFTTPDLEPLVRAARANLTHSPHTLTINTTYASPLSIPPLTLHTAKYTQMHAWDRERARHAPDLYAVWNAKPWFLTEGLRNANANANQGSGTYRYAFWTDAGSFRHAHAYRGWPDPARVDDIWARAHAPTPDRLTPADLVFFPVFEVPAWSPALAAWALPSGPVDLDISEGSFFGGAPPALEWYTRTFYAYHDYYISTRPPLSGPSPGHPHARPATGAGKEEGEGYPPFHFVGKDQTLINALFMMYPQRFFTVVAPIRAALLP</sequence>
<feature type="non-terminal residue" evidence="3">
    <location>
        <position position="376"/>
    </location>
</feature>
<evidence type="ECO:0000256" key="1">
    <source>
        <dbReference type="SAM" id="MobiDB-lite"/>
    </source>
</evidence>
<feature type="transmembrane region" description="Helical" evidence="2">
    <location>
        <begin position="12"/>
        <end position="31"/>
    </location>
</feature>
<feature type="region of interest" description="Disordered" evidence="1">
    <location>
        <begin position="45"/>
        <end position="75"/>
    </location>
</feature>
<dbReference type="OrthoDB" id="411632at2759"/>
<comment type="caution">
    <text evidence="3">The sequence shown here is derived from an EMBL/GenBank/DDBJ whole genome shotgun (WGS) entry which is preliminary data.</text>
</comment>
<protein>
    <submittedName>
        <fullName evidence="3">Uncharacterized protein</fullName>
    </submittedName>
</protein>
<keyword evidence="4" id="KW-1185">Reference proteome</keyword>
<keyword evidence="2" id="KW-0812">Transmembrane</keyword>